<dbReference type="HOGENOM" id="CLU_033465_5_1_1"/>
<dbReference type="Pfam" id="PF04479">
    <property type="entry name" value="RTA1"/>
    <property type="match status" value="1"/>
</dbReference>
<dbReference type="GO" id="GO:0016020">
    <property type="term" value="C:membrane"/>
    <property type="evidence" value="ECO:0007669"/>
    <property type="project" value="UniProtKB-SubCell"/>
</dbReference>
<organism evidence="6 7">
    <name type="scientific">Moniliophthora roreri (strain MCA 2997)</name>
    <name type="common">Cocoa frosty pod rot fungus</name>
    <name type="synonym">Crinipellis roreri</name>
    <dbReference type="NCBI Taxonomy" id="1381753"/>
    <lineage>
        <taxon>Eukaryota</taxon>
        <taxon>Fungi</taxon>
        <taxon>Dikarya</taxon>
        <taxon>Basidiomycota</taxon>
        <taxon>Agaricomycotina</taxon>
        <taxon>Agaricomycetes</taxon>
        <taxon>Agaricomycetidae</taxon>
        <taxon>Agaricales</taxon>
        <taxon>Marasmiineae</taxon>
        <taxon>Marasmiaceae</taxon>
        <taxon>Moniliophthora</taxon>
    </lineage>
</organism>
<protein>
    <submittedName>
        <fullName evidence="6">Rta1 domain</fullName>
    </submittedName>
</protein>
<keyword evidence="7" id="KW-1185">Reference proteome</keyword>
<name>V2XDC2_MONRO</name>
<sequence length="148" mass="16719">MMAGSPETMLHTGEQVTIGGLFIQFIFFGFFMITSFTFHMRIRRDPTSASLTHQAPVSWQKLLLVLYAASGLIMVGSIFRLIEYMQGNDGYLLKHEAYLYVFDAVLMAAAVILFNVYHPSKVLVEQRGRKGFYNNNNSTETYVMAQGA</sequence>
<keyword evidence="4 5" id="KW-0472">Membrane</keyword>
<dbReference type="KEGG" id="mrr:Moror_13597"/>
<comment type="caution">
    <text evidence="6">The sequence shown here is derived from an EMBL/GenBank/DDBJ whole genome shotgun (WGS) entry which is preliminary data.</text>
</comment>
<dbReference type="EMBL" id="AWSO01000439">
    <property type="protein sequence ID" value="ESK90510.1"/>
    <property type="molecule type" value="Genomic_DNA"/>
</dbReference>
<evidence type="ECO:0000256" key="4">
    <source>
        <dbReference type="ARBA" id="ARBA00023136"/>
    </source>
</evidence>
<dbReference type="PANTHER" id="PTHR31465">
    <property type="entry name" value="PROTEIN RTA1-RELATED"/>
    <property type="match status" value="1"/>
</dbReference>
<dbReference type="InterPro" id="IPR007568">
    <property type="entry name" value="RTA1"/>
</dbReference>
<comment type="subcellular location">
    <subcellularLocation>
        <location evidence="1">Membrane</location>
        <topology evidence="1">Multi-pass membrane protein</topology>
    </subcellularLocation>
</comment>
<dbReference type="PANTHER" id="PTHR31465:SF1">
    <property type="entry name" value="PROTEIN RTA1-RELATED"/>
    <property type="match status" value="1"/>
</dbReference>
<evidence type="ECO:0000256" key="2">
    <source>
        <dbReference type="ARBA" id="ARBA00022692"/>
    </source>
</evidence>
<gene>
    <name evidence="6" type="ORF">Moror_13597</name>
</gene>
<keyword evidence="2 5" id="KW-0812">Transmembrane</keyword>
<accession>V2XDC2</accession>
<evidence type="ECO:0000256" key="3">
    <source>
        <dbReference type="ARBA" id="ARBA00022989"/>
    </source>
</evidence>
<feature type="transmembrane region" description="Helical" evidence="5">
    <location>
        <begin position="97"/>
        <end position="117"/>
    </location>
</feature>
<feature type="transmembrane region" description="Helical" evidence="5">
    <location>
        <begin position="62"/>
        <end position="82"/>
    </location>
</feature>
<proteinExistence type="predicted"/>
<evidence type="ECO:0000256" key="1">
    <source>
        <dbReference type="ARBA" id="ARBA00004141"/>
    </source>
</evidence>
<dbReference type="OrthoDB" id="3358017at2759"/>
<dbReference type="STRING" id="1381753.V2XDC2"/>
<dbReference type="AlphaFoldDB" id="V2XDC2"/>
<evidence type="ECO:0000313" key="6">
    <source>
        <dbReference type="EMBL" id="ESK90510.1"/>
    </source>
</evidence>
<dbReference type="Proteomes" id="UP000017559">
    <property type="component" value="Unassembled WGS sequence"/>
</dbReference>
<feature type="transmembrane region" description="Helical" evidence="5">
    <location>
        <begin position="20"/>
        <end position="42"/>
    </location>
</feature>
<reference evidence="6 7" key="1">
    <citation type="journal article" date="2014" name="BMC Genomics">
        <title>Genome and secretome analysis of the hemibiotrophic fungal pathogen, Moniliophthora roreri, which causes frosty pod rot disease of cacao: mechanisms of the biotrophic and necrotrophic phases.</title>
        <authorList>
            <person name="Meinhardt L.W."/>
            <person name="Costa G.G.L."/>
            <person name="Thomazella D.P.T."/>
            <person name="Teixeira P.J.P.L."/>
            <person name="Carazzolle M.F."/>
            <person name="Schuster S.C."/>
            <person name="Carlson J.E."/>
            <person name="Guiltinan M.J."/>
            <person name="Mieczkowski P."/>
            <person name="Farmer A."/>
            <person name="Ramaraj T."/>
            <person name="Crozier J."/>
            <person name="Davis R.E."/>
            <person name="Shao J."/>
            <person name="Melnick R.L."/>
            <person name="Pereira G.A.G."/>
            <person name="Bailey B.A."/>
        </authorList>
    </citation>
    <scope>NUCLEOTIDE SEQUENCE [LARGE SCALE GENOMIC DNA]</scope>
    <source>
        <strain evidence="6 7">MCA 2997</strain>
    </source>
</reference>
<evidence type="ECO:0000256" key="5">
    <source>
        <dbReference type="SAM" id="Phobius"/>
    </source>
</evidence>
<keyword evidence="3 5" id="KW-1133">Transmembrane helix</keyword>
<evidence type="ECO:0000313" key="7">
    <source>
        <dbReference type="Proteomes" id="UP000017559"/>
    </source>
</evidence>